<dbReference type="Proteomes" id="UP000035680">
    <property type="component" value="Unassembled WGS sequence"/>
</dbReference>
<feature type="transmembrane region" description="Helical" evidence="1">
    <location>
        <begin position="106"/>
        <end position="128"/>
    </location>
</feature>
<feature type="transmembrane region" description="Helical" evidence="1">
    <location>
        <begin position="6"/>
        <end position="28"/>
    </location>
</feature>
<protein>
    <submittedName>
        <fullName evidence="3">Transmembrane protein</fullName>
    </submittedName>
</protein>
<name>A0A0K0ETZ5_STRVS</name>
<dbReference type="WBParaSite" id="SVE_0000870250.1">
    <property type="protein sequence ID" value="SVE_0000870250.1"/>
    <property type="gene ID" value="SVE_0000870250"/>
</dbReference>
<evidence type="ECO:0000256" key="1">
    <source>
        <dbReference type="SAM" id="Phobius"/>
    </source>
</evidence>
<sequence length="168" mass="19931">MVNFVWFFKSWIAFTLLQVIGLSYQLLFDKKNFAKKLLNTTSNEIVESLILQIISLKCLFIIVIKIMTIWDFENVVCHLVNLIFSLFNVIFFLLEGIYYKNFKNDLLIQSQIIFNIISVILTSTYLLVVRKDNNKNCNEEKQRTRKVIGKHYMEKDFLNMNNEAKKNL</sequence>
<keyword evidence="1" id="KW-0812">Transmembrane</keyword>
<organism evidence="2 3">
    <name type="scientific">Strongyloides venezuelensis</name>
    <name type="common">Threadworm</name>
    <dbReference type="NCBI Taxonomy" id="75913"/>
    <lineage>
        <taxon>Eukaryota</taxon>
        <taxon>Metazoa</taxon>
        <taxon>Ecdysozoa</taxon>
        <taxon>Nematoda</taxon>
        <taxon>Chromadorea</taxon>
        <taxon>Rhabditida</taxon>
        <taxon>Tylenchina</taxon>
        <taxon>Panagrolaimomorpha</taxon>
        <taxon>Strongyloidoidea</taxon>
        <taxon>Strongyloididae</taxon>
        <taxon>Strongyloides</taxon>
    </lineage>
</organism>
<dbReference type="AlphaFoldDB" id="A0A0K0ETZ5"/>
<keyword evidence="2" id="KW-1185">Reference proteome</keyword>
<keyword evidence="1" id="KW-0472">Membrane</keyword>
<accession>A0A0K0ETZ5</accession>
<evidence type="ECO:0000313" key="2">
    <source>
        <dbReference type="Proteomes" id="UP000035680"/>
    </source>
</evidence>
<reference evidence="3" key="2">
    <citation type="submission" date="2015-08" db="UniProtKB">
        <authorList>
            <consortium name="WormBaseParasite"/>
        </authorList>
    </citation>
    <scope>IDENTIFICATION</scope>
</reference>
<feature type="transmembrane region" description="Helical" evidence="1">
    <location>
        <begin position="76"/>
        <end position="94"/>
    </location>
</feature>
<keyword evidence="1" id="KW-1133">Transmembrane helix</keyword>
<dbReference type="STRING" id="75913.A0A0K0ETZ5"/>
<evidence type="ECO:0000313" key="3">
    <source>
        <dbReference type="WBParaSite" id="SVE_0000870250.1"/>
    </source>
</evidence>
<proteinExistence type="predicted"/>
<feature type="transmembrane region" description="Helical" evidence="1">
    <location>
        <begin position="49"/>
        <end position="70"/>
    </location>
</feature>
<reference evidence="2" key="1">
    <citation type="submission" date="2014-07" db="EMBL/GenBank/DDBJ databases">
        <authorList>
            <person name="Martin A.A"/>
            <person name="De Silva N."/>
        </authorList>
    </citation>
    <scope>NUCLEOTIDE SEQUENCE</scope>
</reference>